<dbReference type="AlphaFoldDB" id="A0AAJ0BB57"/>
<dbReference type="EMBL" id="MU839837">
    <property type="protein sequence ID" value="KAK1753813.1"/>
    <property type="molecule type" value="Genomic_DNA"/>
</dbReference>
<protein>
    <recommendedName>
        <fullName evidence="3">Peptidase C1A papain C-terminal domain-containing protein</fullName>
    </recommendedName>
</protein>
<keyword evidence="2" id="KW-1185">Reference proteome</keyword>
<reference evidence="1" key="1">
    <citation type="submission" date="2023-06" db="EMBL/GenBank/DDBJ databases">
        <title>Genome-scale phylogeny and comparative genomics of the fungal order Sordariales.</title>
        <authorList>
            <consortium name="Lawrence Berkeley National Laboratory"/>
            <person name="Hensen N."/>
            <person name="Bonometti L."/>
            <person name="Westerberg I."/>
            <person name="Brannstrom I.O."/>
            <person name="Guillou S."/>
            <person name="Cros-Aarteil S."/>
            <person name="Calhoun S."/>
            <person name="Haridas S."/>
            <person name="Kuo A."/>
            <person name="Mondo S."/>
            <person name="Pangilinan J."/>
            <person name="Riley R."/>
            <person name="Labutti K."/>
            <person name="Andreopoulos B."/>
            <person name="Lipzen A."/>
            <person name="Chen C."/>
            <person name="Yanf M."/>
            <person name="Daum C."/>
            <person name="Ng V."/>
            <person name="Clum A."/>
            <person name="Steindorff A."/>
            <person name="Ohm R."/>
            <person name="Martin F."/>
            <person name="Silar P."/>
            <person name="Natvig D."/>
            <person name="Lalanne C."/>
            <person name="Gautier V."/>
            <person name="Ament-Velasquez S.L."/>
            <person name="Kruys A."/>
            <person name="Hutchinson M.I."/>
            <person name="Powell A.J."/>
            <person name="Barry K."/>
            <person name="Miller A.N."/>
            <person name="Grigoriev I.V."/>
            <person name="Debuchy R."/>
            <person name="Gladieux P."/>
            <person name="Thoren M.H."/>
            <person name="Johannesson H."/>
        </authorList>
    </citation>
    <scope>NUCLEOTIDE SEQUENCE</scope>
    <source>
        <strain evidence="1">PSN4</strain>
    </source>
</reference>
<dbReference type="SUPFAM" id="SSF54001">
    <property type="entry name" value="Cysteine proteinases"/>
    <property type="match status" value="1"/>
</dbReference>
<dbReference type="Proteomes" id="UP001239445">
    <property type="component" value="Unassembled WGS sequence"/>
</dbReference>
<evidence type="ECO:0008006" key="3">
    <source>
        <dbReference type="Google" id="ProtNLM"/>
    </source>
</evidence>
<name>A0AAJ0BB57_9PEZI</name>
<sequence length="311" mass="35783">MGDTRGIHREYIAPHLHEREDTFADIDPRALRDELRRIVENPSDHGSSRTCYAHAAAVPVYMALRRIYKRDGGYPTLEGIRKALIKELPEREEGWSVLDALSVATRLYRPLQFQELLSEDAVKKAVLDGRPVLAQIRLTEDGWDAFEGHWTCSMDEHGLRHPVLTLDKMREFNTGPVRSNGHGVVLVEVREDSLVFLNSWGKDWGTDGTFAIENWDVLRAMDGPNRFRLRFLDVFWLEKDLRPRERRAFQEAAGNCMQRKLEPPLSPYQRLGPLTVERRYDTPTASSIAKGTQKFLPGWKDIMHAKDATHK</sequence>
<dbReference type="Gene3D" id="3.90.70.10">
    <property type="entry name" value="Cysteine proteinases"/>
    <property type="match status" value="1"/>
</dbReference>
<evidence type="ECO:0000313" key="2">
    <source>
        <dbReference type="Proteomes" id="UP001239445"/>
    </source>
</evidence>
<comment type="caution">
    <text evidence="1">The sequence shown here is derived from an EMBL/GenBank/DDBJ whole genome shotgun (WGS) entry which is preliminary data.</text>
</comment>
<proteinExistence type="predicted"/>
<organism evidence="1 2">
    <name type="scientific">Echria macrotheca</name>
    <dbReference type="NCBI Taxonomy" id="438768"/>
    <lineage>
        <taxon>Eukaryota</taxon>
        <taxon>Fungi</taxon>
        <taxon>Dikarya</taxon>
        <taxon>Ascomycota</taxon>
        <taxon>Pezizomycotina</taxon>
        <taxon>Sordariomycetes</taxon>
        <taxon>Sordariomycetidae</taxon>
        <taxon>Sordariales</taxon>
        <taxon>Schizotheciaceae</taxon>
        <taxon>Echria</taxon>
    </lineage>
</organism>
<accession>A0AAJ0BB57</accession>
<evidence type="ECO:0000313" key="1">
    <source>
        <dbReference type="EMBL" id="KAK1753813.1"/>
    </source>
</evidence>
<gene>
    <name evidence="1" type="ORF">QBC47DRAFT_430835</name>
</gene>
<dbReference type="InterPro" id="IPR038765">
    <property type="entry name" value="Papain-like_cys_pep_sf"/>
</dbReference>